<dbReference type="Pfam" id="PF00069">
    <property type="entry name" value="Pkinase"/>
    <property type="match status" value="1"/>
</dbReference>
<evidence type="ECO:0000256" key="1">
    <source>
        <dbReference type="ARBA" id="ARBA00008874"/>
    </source>
</evidence>
<dbReference type="AlphaFoldDB" id="A0A1M2VW08"/>
<protein>
    <recommendedName>
        <fullName evidence="2">non-specific serine/threonine protein kinase</fullName>
        <ecNumber evidence="2">2.7.11.1</ecNumber>
    </recommendedName>
</protein>
<evidence type="ECO:0000256" key="9">
    <source>
        <dbReference type="ARBA" id="ARBA00048679"/>
    </source>
</evidence>
<evidence type="ECO:0000256" key="11">
    <source>
        <dbReference type="SAM" id="MobiDB-lite"/>
    </source>
</evidence>
<keyword evidence="4" id="KW-0808">Transferase</keyword>
<dbReference type="FunFam" id="1.10.510.10:FF:000499">
    <property type="entry name" value="Serine/threonine-protein kinase KIC1"/>
    <property type="match status" value="1"/>
</dbReference>
<evidence type="ECO:0000256" key="7">
    <source>
        <dbReference type="ARBA" id="ARBA00022840"/>
    </source>
</evidence>
<reference evidence="13 14" key="1">
    <citation type="submission" date="2016-10" db="EMBL/GenBank/DDBJ databases">
        <title>Genome sequence of the basidiomycete white-rot fungus Trametes pubescens.</title>
        <authorList>
            <person name="Makela M.R."/>
            <person name="Granchi Z."/>
            <person name="Peng M."/>
            <person name="De Vries R.P."/>
            <person name="Grigoriev I."/>
            <person name="Riley R."/>
            <person name="Hilden K."/>
        </authorList>
    </citation>
    <scope>NUCLEOTIDE SEQUENCE [LARGE SCALE GENOMIC DNA]</scope>
    <source>
        <strain evidence="13 14">FBCC735</strain>
    </source>
</reference>
<evidence type="ECO:0000256" key="3">
    <source>
        <dbReference type="ARBA" id="ARBA00022527"/>
    </source>
</evidence>
<comment type="caution">
    <text evidence="13">The sequence shown here is derived from an EMBL/GenBank/DDBJ whole genome shotgun (WGS) entry which is preliminary data.</text>
</comment>
<dbReference type="SMART" id="SM00220">
    <property type="entry name" value="S_TKc"/>
    <property type="match status" value="1"/>
</dbReference>
<feature type="compositionally biased region" description="Low complexity" evidence="11">
    <location>
        <begin position="443"/>
        <end position="455"/>
    </location>
</feature>
<feature type="domain" description="Protein kinase" evidence="12">
    <location>
        <begin position="10"/>
        <end position="266"/>
    </location>
</feature>
<dbReference type="Gene3D" id="3.30.200.20">
    <property type="entry name" value="Phosphorylase Kinase, domain 1"/>
    <property type="match status" value="1"/>
</dbReference>
<dbReference type="PANTHER" id="PTHR48012">
    <property type="entry name" value="STERILE20-LIKE KINASE, ISOFORM B-RELATED"/>
    <property type="match status" value="1"/>
</dbReference>
<dbReference type="PROSITE" id="PS00107">
    <property type="entry name" value="PROTEIN_KINASE_ATP"/>
    <property type="match status" value="1"/>
</dbReference>
<evidence type="ECO:0000256" key="4">
    <source>
        <dbReference type="ARBA" id="ARBA00022679"/>
    </source>
</evidence>
<evidence type="ECO:0000256" key="2">
    <source>
        <dbReference type="ARBA" id="ARBA00012513"/>
    </source>
</evidence>
<keyword evidence="14" id="KW-1185">Reference proteome</keyword>
<feature type="region of interest" description="Disordered" evidence="11">
    <location>
        <begin position="772"/>
        <end position="827"/>
    </location>
</feature>
<dbReference type="PROSITE" id="PS00108">
    <property type="entry name" value="PROTEIN_KINASE_ST"/>
    <property type="match status" value="1"/>
</dbReference>
<evidence type="ECO:0000313" key="14">
    <source>
        <dbReference type="Proteomes" id="UP000184267"/>
    </source>
</evidence>
<dbReference type="OMA" id="EINVMEM"/>
<organism evidence="13 14">
    <name type="scientific">Trametes pubescens</name>
    <name type="common">White-rot fungus</name>
    <dbReference type="NCBI Taxonomy" id="154538"/>
    <lineage>
        <taxon>Eukaryota</taxon>
        <taxon>Fungi</taxon>
        <taxon>Dikarya</taxon>
        <taxon>Basidiomycota</taxon>
        <taxon>Agaricomycotina</taxon>
        <taxon>Agaricomycetes</taxon>
        <taxon>Polyporales</taxon>
        <taxon>Polyporaceae</taxon>
        <taxon>Trametes</taxon>
    </lineage>
</organism>
<dbReference type="InterPro" id="IPR050629">
    <property type="entry name" value="STE20/SPS1-PAK"/>
</dbReference>
<evidence type="ECO:0000256" key="8">
    <source>
        <dbReference type="ARBA" id="ARBA00047899"/>
    </source>
</evidence>
<comment type="catalytic activity">
    <reaction evidence="8">
        <text>L-threonyl-[protein] + ATP = O-phospho-L-threonyl-[protein] + ADP + H(+)</text>
        <dbReference type="Rhea" id="RHEA:46608"/>
        <dbReference type="Rhea" id="RHEA-COMP:11060"/>
        <dbReference type="Rhea" id="RHEA-COMP:11605"/>
        <dbReference type="ChEBI" id="CHEBI:15378"/>
        <dbReference type="ChEBI" id="CHEBI:30013"/>
        <dbReference type="ChEBI" id="CHEBI:30616"/>
        <dbReference type="ChEBI" id="CHEBI:61977"/>
        <dbReference type="ChEBI" id="CHEBI:456216"/>
        <dbReference type="EC" id="2.7.11.1"/>
    </reaction>
</comment>
<dbReference type="Gene3D" id="1.10.510.10">
    <property type="entry name" value="Transferase(Phosphotransferase) domain 1"/>
    <property type="match status" value="1"/>
</dbReference>
<name>A0A1M2VW08_TRAPU</name>
<keyword evidence="7 10" id="KW-0067">ATP-binding</keyword>
<feature type="compositionally biased region" description="Polar residues" evidence="11">
    <location>
        <begin position="741"/>
        <end position="750"/>
    </location>
</feature>
<dbReference type="OrthoDB" id="248923at2759"/>
<keyword evidence="3" id="KW-0723">Serine/threonine-protein kinase</keyword>
<accession>A0A1M2VW08</accession>
<feature type="compositionally biased region" description="Low complexity" evidence="11">
    <location>
        <begin position="802"/>
        <end position="827"/>
    </location>
</feature>
<feature type="compositionally biased region" description="Low complexity" evidence="11">
    <location>
        <begin position="570"/>
        <end position="585"/>
    </location>
</feature>
<feature type="compositionally biased region" description="Low complexity" evidence="11">
    <location>
        <begin position="634"/>
        <end position="649"/>
    </location>
</feature>
<dbReference type="PROSITE" id="PS50011">
    <property type="entry name" value="PROTEIN_KINASE_DOM"/>
    <property type="match status" value="1"/>
</dbReference>
<evidence type="ECO:0000259" key="12">
    <source>
        <dbReference type="PROSITE" id="PS50011"/>
    </source>
</evidence>
<feature type="region of interest" description="Disordered" evidence="11">
    <location>
        <begin position="405"/>
        <end position="649"/>
    </location>
</feature>
<dbReference type="InterPro" id="IPR017441">
    <property type="entry name" value="Protein_kinase_ATP_BS"/>
</dbReference>
<keyword evidence="6 13" id="KW-0418">Kinase</keyword>
<feature type="compositionally biased region" description="Pro residues" evidence="11">
    <location>
        <begin position="477"/>
        <end position="487"/>
    </location>
</feature>
<evidence type="ECO:0000256" key="5">
    <source>
        <dbReference type="ARBA" id="ARBA00022741"/>
    </source>
</evidence>
<dbReference type="EC" id="2.7.11.1" evidence="2"/>
<dbReference type="InterPro" id="IPR000719">
    <property type="entry name" value="Prot_kinase_dom"/>
</dbReference>
<dbReference type="GO" id="GO:0005524">
    <property type="term" value="F:ATP binding"/>
    <property type="evidence" value="ECO:0007669"/>
    <property type="project" value="UniProtKB-UniRule"/>
</dbReference>
<evidence type="ECO:0000256" key="6">
    <source>
        <dbReference type="ARBA" id="ARBA00022777"/>
    </source>
</evidence>
<comment type="similarity">
    <text evidence="1">Belongs to the protein kinase superfamily. STE Ser/Thr protein kinase family. STE20 subfamily.</text>
</comment>
<feature type="compositionally biased region" description="Polar residues" evidence="11">
    <location>
        <begin position="549"/>
        <end position="562"/>
    </location>
</feature>
<evidence type="ECO:0000256" key="10">
    <source>
        <dbReference type="PROSITE-ProRule" id="PRU10141"/>
    </source>
</evidence>
<dbReference type="STRING" id="154538.A0A1M2VW08"/>
<dbReference type="SUPFAM" id="SSF56112">
    <property type="entry name" value="Protein kinase-like (PK-like)"/>
    <property type="match status" value="1"/>
</dbReference>
<gene>
    <name evidence="13" type="ORF">TRAPUB_11795</name>
</gene>
<comment type="catalytic activity">
    <reaction evidence="9">
        <text>L-seryl-[protein] + ATP = O-phospho-L-seryl-[protein] + ADP + H(+)</text>
        <dbReference type="Rhea" id="RHEA:17989"/>
        <dbReference type="Rhea" id="RHEA-COMP:9863"/>
        <dbReference type="Rhea" id="RHEA-COMP:11604"/>
        <dbReference type="ChEBI" id="CHEBI:15378"/>
        <dbReference type="ChEBI" id="CHEBI:29999"/>
        <dbReference type="ChEBI" id="CHEBI:30616"/>
        <dbReference type="ChEBI" id="CHEBI:83421"/>
        <dbReference type="ChEBI" id="CHEBI:456216"/>
        <dbReference type="EC" id="2.7.11.1"/>
    </reaction>
</comment>
<dbReference type="EMBL" id="MNAD01000590">
    <property type="protein sequence ID" value="OJT11690.1"/>
    <property type="molecule type" value="Genomic_DNA"/>
</dbReference>
<dbReference type="GO" id="GO:0004674">
    <property type="term" value="F:protein serine/threonine kinase activity"/>
    <property type="evidence" value="ECO:0007669"/>
    <property type="project" value="UniProtKB-KW"/>
</dbReference>
<dbReference type="InterPro" id="IPR011009">
    <property type="entry name" value="Kinase-like_dom_sf"/>
</dbReference>
<keyword evidence="5 10" id="KW-0547">Nucleotide-binding</keyword>
<dbReference type="GO" id="GO:0005737">
    <property type="term" value="C:cytoplasm"/>
    <property type="evidence" value="ECO:0007669"/>
    <property type="project" value="TreeGrafter"/>
</dbReference>
<sequence>MAPVSVHQLYQRLETVGKGAYGSVHKGRDLRTGEVVALKIINLDTEDDDVGDIQREVALLTQLRDAPNVTKYFGCHMDGPRVWIVMEFAQGGSVRTLMKACKDGVVEEKYVSVITREVLTGLSYLHKSSIIHRDLKAANILITSAGKVMICDFGVSALLVTASSKRNTLVGTPHWMAPEVAHASAYDTKADIWSLGIMIYEMIKGSAPNSHIVDQHKLIQLIPRMKPPRLNEGEGSKDLRDFVAACLRESASDRLSAEELGKTKWIQTVRKTPVTMLKDLILRYDAWIKGGGSRASVAAPLPWEEEEEREREIRDGSDLEEDENPWEFDTVRGRSTSSLGNFEPESALLTLLEDEAAGAQATVRPPPTNVPATLRNLFDYGDPPPDSFPIPTFEMPTEELMANHSLNIASPPMRGRSPSRGLTTPEPPGDDPRTAKQSAFVFPPRSSTPRSMSRGPEMDDIEPPPSPLDRKRGRLPPLGPGIPPLGPGIPRVAAPTPFNFDQEGQLDSPVSKPISTYREVRSNRGVPNIEIPEVSPIDATLDSHPPIVLSTSSPERSTTNRPAASRKRSQSSTGGASAPSASNTARSRILATPDFRFPPISPLPPSAHDESASSSPLPTFSLPHGHGHDRRSPTHSSVSTISTISTTSSIHQASQSLDASILPKRLASPGGSLPTPPPIVRARSATALDPPSSFAAAQNSIIASTKSSLRRPSLTRLGSAGILEMPSRPFAKRGEERSGSPAESSFSQSAGIPIPGLRDVLKIPTLSSEHKLGMSDLLPPSPSPFPIPHRHPKPSGSYPQPNSTASSSTTSLNSLSSYPNHSSSDLRLASSDLSSSFTSHTRSLSLGGSHALPADLASLAGPPIRPLDLAPLMHSHEATHSELARTVDELQQWMAVVEAGLTQMLERPSQDTIEEEQEEAGVGAYLRDEFAAEGRTVSNSTVTPGSFALPVAFE</sequence>
<dbReference type="InterPro" id="IPR008271">
    <property type="entry name" value="Ser/Thr_kinase_AS"/>
</dbReference>
<feature type="binding site" evidence="10">
    <location>
        <position position="39"/>
    </location>
    <ligand>
        <name>ATP</name>
        <dbReference type="ChEBI" id="CHEBI:30616"/>
    </ligand>
</feature>
<feature type="region of interest" description="Disordered" evidence="11">
    <location>
        <begin position="717"/>
        <end position="751"/>
    </location>
</feature>
<proteinExistence type="inferred from homology"/>
<dbReference type="Proteomes" id="UP000184267">
    <property type="component" value="Unassembled WGS sequence"/>
</dbReference>
<feature type="region of interest" description="Disordered" evidence="11">
    <location>
        <begin position="298"/>
        <end position="339"/>
    </location>
</feature>
<dbReference type="PANTHER" id="PTHR48012:SF21">
    <property type="entry name" value="PH DOMAIN-CONTAINING PROTEIN"/>
    <property type="match status" value="1"/>
</dbReference>
<evidence type="ECO:0000313" key="13">
    <source>
        <dbReference type="EMBL" id="OJT11690.1"/>
    </source>
</evidence>